<evidence type="ECO:0000256" key="5">
    <source>
        <dbReference type="ARBA" id="ARBA00023002"/>
    </source>
</evidence>
<comment type="caution">
    <text evidence="8">The sequence shown here is derived from an EMBL/GenBank/DDBJ whole genome shotgun (WGS) entry which is preliminary data.</text>
</comment>
<name>A0ABS6V0B9_9PSEU</name>
<keyword evidence="3" id="KW-0349">Heme</keyword>
<evidence type="ECO:0000256" key="3">
    <source>
        <dbReference type="ARBA" id="ARBA00022617"/>
    </source>
</evidence>
<dbReference type="Proteomes" id="UP000694287">
    <property type="component" value="Unassembled WGS sequence"/>
</dbReference>
<accession>A0ABS6V0B9</accession>
<keyword evidence="9" id="KW-1185">Reference proteome</keyword>
<evidence type="ECO:0000256" key="4">
    <source>
        <dbReference type="ARBA" id="ARBA00022723"/>
    </source>
</evidence>
<evidence type="ECO:0000313" key="8">
    <source>
        <dbReference type="EMBL" id="MBW0137963.1"/>
    </source>
</evidence>
<reference evidence="8 9" key="1">
    <citation type="submission" date="2020-11" db="EMBL/GenBank/DDBJ databases">
        <title>Pseudonocardia abyssalis sp. nov. and Pseudonocardia oceani sp. nov., description and phylogenomic analysis of two novel actinomycetes isolated from the deep Southern Ocean.</title>
        <authorList>
            <person name="Parra J."/>
        </authorList>
    </citation>
    <scope>NUCLEOTIDE SEQUENCE [LARGE SCALE GENOMIC DNA]</scope>
    <source>
        <strain evidence="8 9">KRD-168</strain>
    </source>
</reference>
<keyword evidence="6" id="KW-0408">Iron</keyword>
<keyword evidence="5" id="KW-0560">Oxidoreductase</keyword>
<organism evidence="8 9">
    <name type="scientific">Pseudonocardia abyssalis</name>
    <dbReference type="NCBI Taxonomy" id="2792008"/>
    <lineage>
        <taxon>Bacteria</taxon>
        <taxon>Bacillati</taxon>
        <taxon>Actinomycetota</taxon>
        <taxon>Actinomycetes</taxon>
        <taxon>Pseudonocardiales</taxon>
        <taxon>Pseudonocardiaceae</taxon>
        <taxon>Pseudonocardia</taxon>
    </lineage>
</organism>
<dbReference type="PANTHER" id="PTHR46696">
    <property type="entry name" value="P450, PUTATIVE (EUROFUNG)-RELATED"/>
    <property type="match status" value="1"/>
</dbReference>
<protein>
    <submittedName>
        <fullName evidence="8">Cytochrome P450</fullName>
    </submittedName>
</protein>
<comment type="cofactor">
    <cofactor evidence="1">
        <name>heme</name>
        <dbReference type="ChEBI" id="CHEBI:30413"/>
    </cofactor>
</comment>
<evidence type="ECO:0000256" key="6">
    <source>
        <dbReference type="ARBA" id="ARBA00023004"/>
    </source>
</evidence>
<dbReference type="PANTHER" id="PTHR46696:SF5">
    <property type="entry name" value="CYTOCHROME P450 BJ-1"/>
    <property type="match status" value="1"/>
</dbReference>
<gene>
    <name evidence="8" type="ORF">I4I81_27390</name>
</gene>
<evidence type="ECO:0000313" key="9">
    <source>
        <dbReference type="Proteomes" id="UP000694287"/>
    </source>
</evidence>
<keyword evidence="4" id="KW-0479">Metal-binding</keyword>
<keyword evidence="7" id="KW-0503">Monooxygenase</keyword>
<evidence type="ECO:0000256" key="1">
    <source>
        <dbReference type="ARBA" id="ARBA00001971"/>
    </source>
</evidence>
<sequence length="190" mass="19783">MATYAELAAAALGEGRTGLAAELRGRVPAGTSTETLHYLMFTLLFAGQLTTEATAGFVLAHLLGGARDGTPAEDLVHDVLHRHPPAPLSLWRFATEEIVLGGVTLPAGSPVLVDIEGANAAGADLSFGAGPHYCTGAHLARLELRVLVEVLREDFPDARLDVPFADLRQARPAGLTGARLTARPACLGAC</sequence>
<evidence type="ECO:0000256" key="2">
    <source>
        <dbReference type="ARBA" id="ARBA00010617"/>
    </source>
</evidence>
<evidence type="ECO:0000256" key="7">
    <source>
        <dbReference type="ARBA" id="ARBA00023033"/>
    </source>
</evidence>
<dbReference type="RefSeq" id="WP_218602094.1">
    <property type="nucleotide sequence ID" value="NZ_JADQDJ010000047.1"/>
</dbReference>
<dbReference type="EMBL" id="JADQDK010000001">
    <property type="protein sequence ID" value="MBW0137963.1"/>
    <property type="molecule type" value="Genomic_DNA"/>
</dbReference>
<proteinExistence type="inferred from homology"/>
<comment type="similarity">
    <text evidence="2">Belongs to the cytochrome P450 family.</text>
</comment>